<evidence type="ECO:0000313" key="3">
    <source>
        <dbReference type="Proteomes" id="UP000605846"/>
    </source>
</evidence>
<accession>A0A8H7ELP6</accession>
<proteinExistence type="predicted"/>
<sequence>MSSNPFALPLNRLYPLQNAIGSKRYFTEVEPLKWDFSTYATHTGCKGRTKRLINKSLYAYKSDLEWLLKQDLPSEVKSHVGRLREKADNDDILRQVSDTQTDHPSIQTIQFSQQVDGSTNITIGYQSREAPDHLEDHQSEVADGSHKRKFAHEEETILNTKKSRDRDSRAQNASISEHDLSTSSIESIQTESYAPSTASLENDNVILDRVYVLDFYELYGPDKKAERQKLEVLLTLPERLAVSSIEYVDEKNVEEMRALAAKAYFTPFKDLGANIYSAIRQWRRDMNEDRLYLQPSPNNMDEAMLYSILTYTIGIEFFLRNLNAESSYRHILKHIHWNKTPAEMDFMARHVIALFQSLFSSRSSIQVEWNTLSFAHKMSNDTTNQRRSDMLFTSQDGIEIANGEVKPPETNGALLDVDRARIAELCKRQLHMRIKESKSEKEFVTYGILIAGQHIEVTCMTFQNRNYKYGILKTLTLPTTKTTYTHMEESLEILSGWKDAMIESLGKRAADARYTFEDFEPFLKPTLAFLK</sequence>
<evidence type="ECO:0000313" key="2">
    <source>
        <dbReference type="EMBL" id="KAF7720683.1"/>
    </source>
</evidence>
<evidence type="ECO:0000256" key="1">
    <source>
        <dbReference type="SAM" id="MobiDB-lite"/>
    </source>
</evidence>
<comment type="caution">
    <text evidence="2">The sequence shown here is derived from an EMBL/GenBank/DDBJ whole genome shotgun (WGS) entry which is preliminary data.</text>
</comment>
<organism evidence="2 3">
    <name type="scientific">Apophysomyces ossiformis</name>
    <dbReference type="NCBI Taxonomy" id="679940"/>
    <lineage>
        <taxon>Eukaryota</taxon>
        <taxon>Fungi</taxon>
        <taxon>Fungi incertae sedis</taxon>
        <taxon>Mucoromycota</taxon>
        <taxon>Mucoromycotina</taxon>
        <taxon>Mucoromycetes</taxon>
        <taxon>Mucorales</taxon>
        <taxon>Mucorineae</taxon>
        <taxon>Mucoraceae</taxon>
        <taxon>Apophysomyces</taxon>
    </lineage>
</organism>
<dbReference type="Proteomes" id="UP000605846">
    <property type="component" value="Unassembled WGS sequence"/>
</dbReference>
<feature type="compositionally biased region" description="Basic and acidic residues" evidence="1">
    <location>
        <begin position="133"/>
        <end position="155"/>
    </location>
</feature>
<name>A0A8H7ELP6_9FUNG</name>
<gene>
    <name evidence="2" type="ORF">EC973_006536</name>
</gene>
<feature type="region of interest" description="Disordered" evidence="1">
    <location>
        <begin position="133"/>
        <end position="187"/>
    </location>
</feature>
<dbReference type="EMBL" id="JABAYA010000410">
    <property type="protein sequence ID" value="KAF7720683.1"/>
    <property type="molecule type" value="Genomic_DNA"/>
</dbReference>
<dbReference type="AlphaFoldDB" id="A0A8H7ELP6"/>
<dbReference type="OrthoDB" id="2280749at2759"/>
<protein>
    <submittedName>
        <fullName evidence="2">Uncharacterized protein</fullName>
    </submittedName>
</protein>
<reference evidence="2" key="1">
    <citation type="submission" date="2020-01" db="EMBL/GenBank/DDBJ databases">
        <title>Genome Sequencing of Three Apophysomyces-Like Fungal Strains Confirms a Novel Fungal Genus in the Mucoromycota with divergent Burkholderia-like Endosymbiotic Bacteria.</title>
        <authorList>
            <person name="Stajich J.E."/>
            <person name="Macias A.M."/>
            <person name="Carter-House D."/>
            <person name="Lovett B."/>
            <person name="Kasson L.R."/>
            <person name="Berry K."/>
            <person name="Grigoriev I."/>
            <person name="Chang Y."/>
            <person name="Spatafora J."/>
            <person name="Kasson M.T."/>
        </authorList>
    </citation>
    <scope>NUCLEOTIDE SEQUENCE</scope>
    <source>
        <strain evidence="2">NRRL A-21654</strain>
    </source>
</reference>
<keyword evidence="3" id="KW-1185">Reference proteome</keyword>